<evidence type="ECO:0000259" key="2">
    <source>
        <dbReference type="Pfam" id="PF13501"/>
    </source>
</evidence>
<evidence type="ECO:0000313" key="4">
    <source>
        <dbReference type="Proteomes" id="UP000244930"/>
    </source>
</evidence>
<evidence type="ECO:0000256" key="1">
    <source>
        <dbReference type="SAM" id="SignalP"/>
    </source>
</evidence>
<dbReference type="RefSeq" id="WP_108949135.1">
    <property type="nucleotide sequence ID" value="NZ_CP022187.1"/>
</dbReference>
<proteinExistence type="predicted"/>
<dbReference type="InterPro" id="IPR038162">
    <property type="entry name" value="SoxY_sf"/>
</dbReference>
<dbReference type="KEGG" id="acom:CEW83_09565"/>
<protein>
    <submittedName>
        <fullName evidence="3">Quinoprotein dehydrogenase-associated SoxYZ-like carrier</fullName>
    </submittedName>
</protein>
<dbReference type="Gene3D" id="2.60.40.2470">
    <property type="entry name" value="SoxY domain"/>
    <property type="match status" value="1"/>
</dbReference>
<dbReference type="InterPro" id="IPR030831">
    <property type="entry name" value="Fuse-rel_SoxYZ"/>
</dbReference>
<dbReference type="InterPro" id="IPR013783">
    <property type="entry name" value="Ig-like_fold"/>
</dbReference>
<dbReference type="NCBIfam" id="TIGR04557">
    <property type="entry name" value="fuse_rel_SoxYZ"/>
    <property type="match status" value="1"/>
</dbReference>
<sequence length="260" mass="27790">MRLITLIAGAALAFALAPLAFAAAESPAQDPLGSSRWGDMKREFFRDERVVFDERVKVSAPATAEDAMNVPVKVDASALAGVEEVLVFADFNPIVKALSFEPGRARSVLGFRLKLQQSTPVRAAARTADGIWHVGGIWVNTTGGGCTLPSTGAGSPEWEQRLNEVSARLWPRIDGGTRLRLQVIHPMDTGLAPGIPVFHIDELGVLLAGGEQLMMIRPAEPVAENPLFTIDIPPGILGTGVLKINGRDNNGNRIDAEVTQ</sequence>
<dbReference type="SUPFAM" id="SSF81296">
    <property type="entry name" value="E set domains"/>
    <property type="match status" value="1"/>
</dbReference>
<name>A0A2U8GP22_9RHOO</name>
<dbReference type="InterPro" id="IPR014756">
    <property type="entry name" value="Ig_E-set"/>
</dbReference>
<feature type="signal peptide" evidence="1">
    <location>
        <begin position="1"/>
        <end position="22"/>
    </location>
</feature>
<organism evidence="3 4">
    <name type="scientific">Parazoarcus communis</name>
    <dbReference type="NCBI Taxonomy" id="41977"/>
    <lineage>
        <taxon>Bacteria</taxon>
        <taxon>Pseudomonadati</taxon>
        <taxon>Pseudomonadota</taxon>
        <taxon>Betaproteobacteria</taxon>
        <taxon>Rhodocyclales</taxon>
        <taxon>Zoogloeaceae</taxon>
        <taxon>Parazoarcus</taxon>
    </lineage>
</organism>
<reference evidence="3 4" key="1">
    <citation type="submission" date="2017-06" db="EMBL/GenBank/DDBJ databases">
        <title>Azoarcus.</title>
        <authorList>
            <person name="Woo J.-H."/>
            <person name="Kim H.-S."/>
        </authorList>
    </citation>
    <scope>NUCLEOTIDE SEQUENCE [LARGE SCALE GENOMIC DNA]</scope>
    <source>
        <strain evidence="3 4">TSPY31</strain>
    </source>
</reference>
<dbReference type="AlphaFoldDB" id="A0A2U8GP22"/>
<dbReference type="EMBL" id="CP022187">
    <property type="protein sequence ID" value="AWI75429.1"/>
    <property type="molecule type" value="Genomic_DNA"/>
</dbReference>
<dbReference type="Gene3D" id="2.60.40.10">
    <property type="entry name" value="Immunoglobulins"/>
    <property type="match status" value="1"/>
</dbReference>
<accession>A0A2U8GP22</accession>
<feature type="chain" id="PRO_5015949735" evidence="1">
    <location>
        <begin position="23"/>
        <end position="260"/>
    </location>
</feature>
<dbReference type="Pfam" id="PF13501">
    <property type="entry name" value="SoxY"/>
    <property type="match status" value="1"/>
</dbReference>
<dbReference type="Proteomes" id="UP000244930">
    <property type="component" value="Chromosome"/>
</dbReference>
<gene>
    <name evidence="3" type="ORF">CEW83_09565</name>
</gene>
<feature type="domain" description="Ig-like SoxY" evidence="2">
    <location>
        <begin position="42"/>
        <end position="146"/>
    </location>
</feature>
<dbReference type="InterPro" id="IPR032711">
    <property type="entry name" value="SoxY"/>
</dbReference>
<keyword evidence="1" id="KW-0732">Signal</keyword>
<keyword evidence="4" id="KW-1185">Reference proteome</keyword>
<evidence type="ECO:0000313" key="3">
    <source>
        <dbReference type="EMBL" id="AWI75429.1"/>
    </source>
</evidence>